<dbReference type="PANTHER" id="PTHR34590">
    <property type="entry name" value="OS03G0124300 PROTEIN-RELATED"/>
    <property type="match status" value="1"/>
</dbReference>
<evidence type="ECO:0000256" key="1">
    <source>
        <dbReference type="ARBA" id="ARBA00004479"/>
    </source>
</evidence>
<feature type="signal peptide" evidence="13">
    <location>
        <begin position="1"/>
        <end position="26"/>
    </location>
</feature>
<keyword evidence="10" id="KW-0472">Membrane</keyword>
<keyword evidence="6" id="KW-0547">Nucleotide-binding</keyword>
<dbReference type="OrthoDB" id="640180at2759"/>
<comment type="caution">
    <text evidence="15">The sequence shown here is derived from an EMBL/GenBank/DDBJ whole genome shotgun (WGS) entry which is preliminary data.</text>
</comment>
<evidence type="ECO:0000313" key="15">
    <source>
        <dbReference type="EMBL" id="KAF8413216.1"/>
    </source>
</evidence>
<dbReference type="PROSITE" id="PS00108">
    <property type="entry name" value="PROTEIN_KINASE_ST"/>
    <property type="match status" value="1"/>
</dbReference>
<evidence type="ECO:0000256" key="6">
    <source>
        <dbReference type="ARBA" id="ARBA00022741"/>
    </source>
</evidence>
<keyword evidence="11" id="KW-0325">Glycoprotein</keyword>
<keyword evidence="2" id="KW-0723">Serine/threonine-protein kinase</keyword>
<evidence type="ECO:0000256" key="12">
    <source>
        <dbReference type="SAM" id="MobiDB-lite"/>
    </source>
</evidence>
<protein>
    <recommendedName>
        <fullName evidence="14">Protein kinase domain-containing protein</fullName>
    </recommendedName>
</protein>
<comment type="subcellular location">
    <subcellularLocation>
        <location evidence="1">Membrane</location>
        <topology evidence="1">Single-pass type I membrane protein</topology>
    </subcellularLocation>
</comment>
<feature type="compositionally biased region" description="Basic residues" evidence="12">
    <location>
        <begin position="568"/>
        <end position="582"/>
    </location>
</feature>
<dbReference type="Proteomes" id="UP000655225">
    <property type="component" value="Unassembled WGS sequence"/>
</dbReference>
<evidence type="ECO:0000256" key="7">
    <source>
        <dbReference type="ARBA" id="ARBA00022777"/>
    </source>
</evidence>
<feature type="domain" description="Protein kinase" evidence="14">
    <location>
        <begin position="398"/>
        <end position="637"/>
    </location>
</feature>
<dbReference type="InterPro" id="IPR008271">
    <property type="entry name" value="Ser/Thr_kinase_AS"/>
</dbReference>
<name>A0A834ZTL3_TETSI</name>
<dbReference type="GO" id="GO:0004714">
    <property type="term" value="F:transmembrane receptor protein tyrosine kinase activity"/>
    <property type="evidence" value="ECO:0007669"/>
    <property type="project" value="InterPro"/>
</dbReference>
<dbReference type="AlphaFoldDB" id="A0A834ZTL3"/>
<evidence type="ECO:0000256" key="4">
    <source>
        <dbReference type="ARBA" id="ARBA00022692"/>
    </source>
</evidence>
<evidence type="ECO:0000256" key="11">
    <source>
        <dbReference type="ARBA" id="ARBA00023180"/>
    </source>
</evidence>
<evidence type="ECO:0000256" key="3">
    <source>
        <dbReference type="ARBA" id="ARBA00022679"/>
    </source>
</evidence>
<keyword evidence="4" id="KW-0812">Transmembrane</keyword>
<dbReference type="Gene3D" id="3.30.200.20">
    <property type="entry name" value="Phosphorylase Kinase, domain 1"/>
    <property type="match status" value="1"/>
</dbReference>
<dbReference type="InterPro" id="IPR024788">
    <property type="entry name" value="Malectin-like_Carb-bd_dom"/>
</dbReference>
<accession>A0A834ZTL3</accession>
<dbReference type="SUPFAM" id="SSF56112">
    <property type="entry name" value="Protein kinase-like (PK-like)"/>
    <property type="match status" value="1"/>
</dbReference>
<reference evidence="15 16" key="1">
    <citation type="submission" date="2020-04" db="EMBL/GenBank/DDBJ databases">
        <title>Plant Genome Project.</title>
        <authorList>
            <person name="Zhang R.-G."/>
        </authorList>
    </citation>
    <scope>NUCLEOTIDE SEQUENCE [LARGE SCALE GENOMIC DNA]</scope>
    <source>
        <strain evidence="15">YNK0</strain>
        <tissue evidence="15">Leaf</tissue>
    </source>
</reference>
<feature type="region of interest" description="Disordered" evidence="12">
    <location>
        <begin position="565"/>
        <end position="637"/>
    </location>
</feature>
<dbReference type="InterPro" id="IPR011009">
    <property type="entry name" value="Kinase-like_dom_sf"/>
</dbReference>
<keyword evidence="9" id="KW-1133">Transmembrane helix</keyword>
<evidence type="ECO:0000259" key="14">
    <source>
        <dbReference type="PROSITE" id="PS50011"/>
    </source>
</evidence>
<keyword evidence="16" id="KW-1185">Reference proteome</keyword>
<keyword evidence="5 13" id="KW-0732">Signal</keyword>
<dbReference type="Gene3D" id="2.60.120.430">
    <property type="entry name" value="Galactose-binding lectin"/>
    <property type="match status" value="2"/>
</dbReference>
<sequence length="637" mass="71245">MEKKMFPFLSIIHLFLLQFPVSRILSLPFTPLDNYLIDCGGSNASTVVDSRNFVGDSTDTGSGFLSTTGTISLRDQSPSLGSSPLFQTARVFTRVSSNELGIKTNGTHLVRLHFFPFSSQNYDLRSANFHVSVNGYSLLRDFSVKTAVLKEYILNIDREKLEILFTPVGKSGFGFVNAIEVFSAPDDLIVDEGARVVLELRNFLVLKSAAKSASHHNPPNYQKGEASREIAPDNVYMTAQLMNMNNTILGAKFNITWAFPVNSSGARHLVRMHFCDIVSEKRNLLYFNVYIDDYSVYTDLDLSSLTDHIFAVPFYMDFVVDSDNSGFMHLSVGPSDLSSTLRKNAILNGVEIMKMINGVSSTSQNGSQKKKVWVLEEETKTQIKTFRKMINASPGPNINLGLKIPFADIASATINFDNNLLRDNTKIAVKRGVPGSRQGLPEFQTEIMVLSKIRHRHLVSLVGYCEEQSKMILVYEYMEKGPLKNHLYGSGLPPLSWKQRLEICIGSARGLHYLHTGSAQGIIHRDVKSTNILLDENYVAKVADFGLSRSGPRLDETHVSTDMVVNKEKKKKCRKNDHRVKGKEKVLTETGFRKQGEAQPEKDENQNSRSSVRRNSGRVTGCKNSSEEDEVPGLRYL</sequence>
<dbReference type="Pfam" id="PF07714">
    <property type="entry name" value="PK_Tyr_Ser-Thr"/>
    <property type="match status" value="1"/>
</dbReference>
<organism evidence="15 16">
    <name type="scientific">Tetracentron sinense</name>
    <name type="common">Spur-leaf</name>
    <dbReference type="NCBI Taxonomy" id="13715"/>
    <lineage>
        <taxon>Eukaryota</taxon>
        <taxon>Viridiplantae</taxon>
        <taxon>Streptophyta</taxon>
        <taxon>Embryophyta</taxon>
        <taxon>Tracheophyta</taxon>
        <taxon>Spermatophyta</taxon>
        <taxon>Magnoliopsida</taxon>
        <taxon>Trochodendrales</taxon>
        <taxon>Trochodendraceae</taxon>
        <taxon>Tetracentron</taxon>
    </lineage>
</organism>
<evidence type="ECO:0000256" key="13">
    <source>
        <dbReference type="SAM" id="SignalP"/>
    </source>
</evidence>
<gene>
    <name evidence="15" type="ORF">HHK36_001192</name>
</gene>
<dbReference type="GO" id="GO:0016020">
    <property type="term" value="C:membrane"/>
    <property type="evidence" value="ECO:0007669"/>
    <property type="project" value="UniProtKB-SubCell"/>
</dbReference>
<keyword evidence="8" id="KW-0067">ATP-binding</keyword>
<dbReference type="PANTHER" id="PTHR34590:SF6">
    <property type="entry name" value="RECEPTOR-LIKE KINASE"/>
    <property type="match status" value="1"/>
</dbReference>
<evidence type="ECO:0000256" key="10">
    <source>
        <dbReference type="ARBA" id="ARBA00023136"/>
    </source>
</evidence>
<dbReference type="GO" id="GO:0004674">
    <property type="term" value="F:protein serine/threonine kinase activity"/>
    <property type="evidence" value="ECO:0007669"/>
    <property type="project" value="UniProtKB-KW"/>
</dbReference>
<evidence type="ECO:0000313" key="16">
    <source>
        <dbReference type="Proteomes" id="UP000655225"/>
    </source>
</evidence>
<evidence type="ECO:0000256" key="2">
    <source>
        <dbReference type="ARBA" id="ARBA00022527"/>
    </source>
</evidence>
<dbReference type="InterPro" id="IPR045272">
    <property type="entry name" value="ANXUR1/2-like"/>
</dbReference>
<dbReference type="OMA" id="FRARINY"/>
<dbReference type="PROSITE" id="PS50011">
    <property type="entry name" value="PROTEIN_KINASE_DOM"/>
    <property type="match status" value="1"/>
</dbReference>
<dbReference type="EMBL" id="JABCRI010000001">
    <property type="protein sequence ID" value="KAF8413216.1"/>
    <property type="molecule type" value="Genomic_DNA"/>
</dbReference>
<keyword evidence="7" id="KW-0418">Kinase</keyword>
<dbReference type="FunFam" id="2.60.120.430:FF:000005">
    <property type="entry name" value="Putative receptor-like protein kinase"/>
    <property type="match status" value="1"/>
</dbReference>
<feature type="chain" id="PRO_5032481603" description="Protein kinase domain-containing protein" evidence="13">
    <location>
        <begin position="27"/>
        <end position="637"/>
    </location>
</feature>
<proteinExistence type="predicted"/>
<evidence type="ECO:0000256" key="9">
    <source>
        <dbReference type="ARBA" id="ARBA00022989"/>
    </source>
</evidence>
<dbReference type="GO" id="GO:0005524">
    <property type="term" value="F:ATP binding"/>
    <property type="evidence" value="ECO:0007669"/>
    <property type="project" value="UniProtKB-KW"/>
</dbReference>
<keyword evidence="3" id="KW-0808">Transferase</keyword>
<feature type="compositionally biased region" description="Basic and acidic residues" evidence="12">
    <location>
        <begin position="583"/>
        <end position="606"/>
    </location>
</feature>
<dbReference type="SMART" id="SM00220">
    <property type="entry name" value="S_TKc"/>
    <property type="match status" value="1"/>
</dbReference>
<evidence type="ECO:0000256" key="5">
    <source>
        <dbReference type="ARBA" id="ARBA00022729"/>
    </source>
</evidence>
<dbReference type="InterPro" id="IPR000719">
    <property type="entry name" value="Prot_kinase_dom"/>
</dbReference>
<dbReference type="InterPro" id="IPR001245">
    <property type="entry name" value="Ser-Thr/Tyr_kinase_cat_dom"/>
</dbReference>
<dbReference type="FunFam" id="3.30.200.20:FF:000039">
    <property type="entry name" value="receptor-like protein kinase FERONIA"/>
    <property type="match status" value="1"/>
</dbReference>
<dbReference type="Gene3D" id="1.10.510.10">
    <property type="entry name" value="Transferase(Phosphotransferase) domain 1"/>
    <property type="match status" value="1"/>
</dbReference>
<dbReference type="Pfam" id="PF12819">
    <property type="entry name" value="Malectin_like"/>
    <property type="match status" value="2"/>
</dbReference>
<evidence type="ECO:0000256" key="8">
    <source>
        <dbReference type="ARBA" id="ARBA00022840"/>
    </source>
</evidence>